<gene>
    <name evidence="1" type="ORF">GCM10022246_37670</name>
</gene>
<proteinExistence type="predicted"/>
<sequence>MLSTKISKERLSYIAKESGLNAGIDIKNDEKIGTIVTITIPIRSGEYINKKQLYFSK</sequence>
<accession>A0ABP7QHE0</accession>
<comment type="caution">
    <text evidence="1">The sequence shown here is derived from an EMBL/GenBank/DDBJ whole genome shotgun (WGS) entry which is preliminary data.</text>
</comment>
<keyword evidence="2" id="KW-1185">Reference proteome</keyword>
<evidence type="ECO:0000313" key="1">
    <source>
        <dbReference type="EMBL" id="GAA3982138.1"/>
    </source>
</evidence>
<dbReference type="Proteomes" id="UP001501081">
    <property type="component" value="Unassembled WGS sequence"/>
</dbReference>
<protein>
    <submittedName>
        <fullName evidence="1">Uncharacterized protein</fullName>
    </submittedName>
</protein>
<reference evidence="2" key="1">
    <citation type="journal article" date="2019" name="Int. J. Syst. Evol. Microbiol.">
        <title>The Global Catalogue of Microorganisms (GCM) 10K type strain sequencing project: providing services to taxonomists for standard genome sequencing and annotation.</title>
        <authorList>
            <consortium name="The Broad Institute Genomics Platform"/>
            <consortium name="The Broad Institute Genome Sequencing Center for Infectious Disease"/>
            <person name="Wu L."/>
            <person name="Ma J."/>
        </authorList>
    </citation>
    <scope>NUCLEOTIDE SEQUENCE [LARGE SCALE GENOMIC DNA]</scope>
    <source>
        <strain evidence="2">JCM 17338</strain>
    </source>
</reference>
<evidence type="ECO:0000313" key="2">
    <source>
        <dbReference type="Proteomes" id="UP001501081"/>
    </source>
</evidence>
<name>A0ABP7QHE0_9SPHI</name>
<organism evidence="1 2">
    <name type="scientific">Pedobacter ginsengiterrae</name>
    <dbReference type="NCBI Taxonomy" id="871696"/>
    <lineage>
        <taxon>Bacteria</taxon>
        <taxon>Pseudomonadati</taxon>
        <taxon>Bacteroidota</taxon>
        <taxon>Sphingobacteriia</taxon>
        <taxon>Sphingobacteriales</taxon>
        <taxon>Sphingobacteriaceae</taxon>
        <taxon>Pedobacter</taxon>
    </lineage>
</organism>
<dbReference type="EMBL" id="BAABAK010000020">
    <property type="protein sequence ID" value="GAA3982138.1"/>
    <property type="molecule type" value="Genomic_DNA"/>
</dbReference>